<dbReference type="EMBL" id="JARKIB010000258">
    <property type="protein sequence ID" value="KAJ7719001.1"/>
    <property type="molecule type" value="Genomic_DNA"/>
</dbReference>
<evidence type="ECO:0000313" key="2">
    <source>
        <dbReference type="EMBL" id="KAJ7719001.1"/>
    </source>
</evidence>
<keyword evidence="3" id="KW-1185">Reference proteome</keyword>
<protein>
    <submittedName>
        <fullName evidence="2">Uncharacterized protein</fullName>
    </submittedName>
</protein>
<gene>
    <name evidence="2" type="ORF">B0H16DRAFT_1607758</name>
</gene>
<evidence type="ECO:0000256" key="1">
    <source>
        <dbReference type="SAM" id="MobiDB-lite"/>
    </source>
</evidence>
<reference evidence="2" key="1">
    <citation type="submission" date="2023-03" db="EMBL/GenBank/DDBJ databases">
        <title>Massive genome expansion in bonnet fungi (Mycena s.s.) driven by repeated elements and novel gene families across ecological guilds.</title>
        <authorList>
            <consortium name="Lawrence Berkeley National Laboratory"/>
            <person name="Harder C.B."/>
            <person name="Miyauchi S."/>
            <person name="Viragh M."/>
            <person name="Kuo A."/>
            <person name="Thoen E."/>
            <person name="Andreopoulos B."/>
            <person name="Lu D."/>
            <person name="Skrede I."/>
            <person name="Drula E."/>
            <person name="Henrissat B."/>
            <person name="Morin E."/>
            <person name="Kohler A."/>
            <person name="Barry K."/>
            <person name="LaButti K."/>
            <person name="Morin E."/>
            <person name="Salamov A."/>
            <person name="Lipzen A."/>
            <person name="Mereny Z."/>
            <person name="Hegedus B."/>
            <person name="Baldrian P."/>
            <person name="Stursova M."/>
            <person name="Weitz H."/>
            <person name="Taylor A."/>
            <person name="Grigoriev I.V."/>
            <person name="Nagy L.G."/>
            <person name="Martin F."/>
            <person name="Kauserud H."/>
        </authorList>
    </citation>
    <scope>NUCLEOTIDE SEQUENCE</scope>
    <source>
        <strain evidence="2">CBHHK182m</strain>
    </source>
</reference>
<name>A0AAD7HG30_9AGAR</name>
<dbReference type="Proteomes" id="UP001215598">
    <property type="component" value="Unassembled WGS sequence"/>
</dbReference>
<accession>A0AAD7HG30</accession>
<feature type="region of interest" description="Disordered" evidence="1">
    <location>
        <begin position="150"/>
        <end position="171"/>
    </location>
</feature>
<organism evidence="2 3">
    <name type="scientific">Mycena metata</name>
    <dbReference type="NCBI Taxonomy" id="1033252"/>
    <lineage>
        <taxon>Eukaryota</taxon>
        <taxon>Fungi</taxon>
        <taxon>Dikarya</taxon>
        <taxon>Basidiomycota</taxon>
        <taxon>Agaricomycotina</taxon>
        <taxon>Agaricomycetes</taxon>
        <taxon>Agaricomycetidae</taxon>
        <taxon>Agaricales</taxon>
        <taxon>Marasmiineae</taxon>
        <taxon>Mycenaceae</taxon>
        <taxon>Mycena</taxon>
    </lineage>
</organism>
<evidence type="ECO:0000313" key="3">
    <source>
        <dbReference type="Proteomes" id="UP001215598"/>
    </source>
</evidence>
<comment type="caution">
    <text evidence="2">The sequence shown here is derived from an EMBL/GenBank/DDBJ whole genome shotgun (WGS) entry which is preliminary data.</text>
</comment>
<dbReference type="AlphaFoldDB" id="A0AAD7HG30"/>
<proteinExistence type="predicted"/>
<sequence>MVPIVPCCHLALQGAIWRGHKFEWSPSFRACAARSAFIWLLPHFNETTLCWSRRRRAPWPALSLLTSDAGRGHARPPRVLNAMAKVSVTHLPMSSISHFIMHPDPCGLQQVKSVWPSGPPRFALAIAPPLPVSYPYTSLLHPSPHTSRLNLAPSITAHPPTPSLSESIPPLPARSSALPARVLHDISLPIDLP</sequence>